<reference evidence="9" key="1">
    <citation type="submission" date="2014-11" db="EMBL/GenBank/DDBJ databases">
        <authorList>
            <person name="Otto D Thomas"/>
            <person name="Naeem Raeece"/>
        </authorList>
    </citation>
    <scope>NUCLEOTIDE SEQUENCE</scope>
</reference>
<dbReference type="PANTHER" id="PTHR12763:SF28">
    <property type="entry name" value="GEO10507P1-RELATED"/>
    <property type="match status" value="1"/>
</dbReference>
<dbReference type="EMBL" id="CDMZ01005699">
    <property type="protein sequence ID" value="CEM53469.1"/>
    <property type="molecule type" value="Genomic_DNA"/>
</dbReference>
<protein>
    <recommendedName>
        <fullName evidence="8">J domain-containing protein</fullName>
    </recommendedName>
</protein>
<dbReference type="PANTHER" id="PTHR12763">
    <property type="match status" value="1"/>
</dbReference>
<dbReference type="Pfam" id="PF00226">
    <property type="entry name" value="DnaJ"/>
    <property type="match status" value="1"/>
</dbReference>
<comment type="subcellular location">
    <subcellularLocation>
        <location evidence="1">Mitochondrion inner membrane</location>
        <topology evidence="1">Single-pass membrane protein</topology>
    </subcellularLocation>
</comment>
<gene>
    <name evidence="9" type="ORF">Cvel_1990</name>
</gene>
<evidence type="ECO:0000256" key="6">
    <source>
        <dbReference type="ARBA" id="ARBA00023136"/>
    </source>
</evidence>
<dbReference type="SUPFAM" id="SSF46565">
    <property type="entry name" value="Chaperone J-domain"/>
    <property type="match status" value="1"/>
</dbReference>
<dbReference type="InterPro" id="IPR001623">
    <property type="entry name" value="DnaJ_domain"/>
</dbReference>
<evidence type="ECO:0000259" key="8">
    <source>
        <dbReference type="PROSITE" id="PS50076"/>
    </source>
</evidence>
<dbReference type="FunFam" id="1.10.287.110:FF:000001">
    <property type="entry name" value="Import inner membrane translocase subunit tim14"/>
    <property type="match status" value="1"/>
</dbReference>
<dbReference type="VEuPathDB" id="CryptoDB:Cvel_1990"/>
<evidence type="ECO:0000256" key="7">
    <source>
        <dbReference type="ARBA" id="ARBA00038105"/>
    </source>
</evidence>
<organism evidence="9">
    <name type="scientific">Chromera velia CCMP2878</name>
    <dbReference type="NCBI Taxonomy" id="1169474"/>
    <lineage>
        <taxon>Eukaryota</taxon>
        <taxon>Sar</taxon>
        <taxon>Alveolata</taxon>
        <taxon>Colpodellida</taxon>
        <taxon>Chromeraceae</taxon>
        <taxon>Chromera</taxon>
    </lineage>
</organism>
<dbReference type="SMART" id="SM00271">
    <property type="entry name" value="DnaJ"/>
    <property type="match status" value="1"/>
</dbReference>
<dbReference type="GO" id="GO:0001405">
    <property type="term" value="C:PAM complex, Tim23 associated import motor"/>
    <property type="evidence" value="ECO:0007669"/>
    <property type="project" value="TreeGrafter"/>
</dbReference>
<dbReference type="GO" id="GO:0001671">
    <property type="term" value="F:ATPase activator activity"/>
    <property type="evidence" value="ECO:0007669"/>
    <property type="project" value="TreeGrafter"/>
</dbReference>
<evidence type="ECO:0000256" key="5">
    <source>
        <dbReference type="ARBA" id="ARBA00023128"/>
    </source>
</evidence>
<comment type="similarity">
    <text evidence="7">Belongs to the TIM14 family.</text>
</comment>
<dbReference type="AlphaFoldDB" id="A0A0G4I8V3"/>
<dbReference type="Gene3D" id="1.10.287.110">
    <property type="entry name" value="DnaJ domain"/>
    <property type="match status" value="1"/>
</dbReference>
<evidence type="ECO:0000256" key="2">
    <source>
        <dbReference type="ARBA" id="ARBA00022692"/>
    </source>
</evidence>
<keyword evidence="6" id="KW-0472">Membrane</keyword>
<accession>A0A0G4I8V3</accession>
<feature type="domain" description="J" evidence="8">
    <location>
        <begin position="56"/>
        <end position="111"/>
    </location>
</feature>
<keyword evidence="3" id="KW-0999">Mitochondrion inner membrane</keyword>
<dbReference type="InterPro" id="IPR036869">
    <property type="entry name" value="J_dom_sf"/>
</dbReference>
<evidence type="ECO:0000256" key="1">
    <source>
        <dbReference type="ARBA" id="ARBA00004434"/>
    </source>
</evidence>
<dbReference type="PhylomeDB" id="A0A0G4I8V3"/>
<evidence type="ECO:0000313" key="9">
    <source>
        <dbReference type="EMBL" id="CEM53469.1"/>
    </source>
</evidence>
<name>A0A0G4I8V3_9ALVE</name>
<dbReference type="PROSITE" id="PS50076">
    <property type="entry name" value="DNAJ_2"/>
    <property type="match status" value="1"/>
</dbReference>
<evidence type="ECO:0000256" key="3">
    <source>
        <dbReference type="ARBA" id="ARBA00022792"/>
    </source>
</evidence>
<sequence length="111" mass="12454">MRLPRFAKGSVSILRFRYIHNIFAPESSIAGAIRSRFDISSFRAEQGFESPMSSMEAYRILNVNPSSSTEQIRKAHRDLMLRNHPDNGGSNFVASKVNEAKELILGKGGKR</sequence>
<keyword evidence="5" id="KW-0496">Mitochondrion</keyword>
<proteinExistence type="inferred from homology"/>
<dbReference type="GO" id="GO:0030150">
    <property type="term" value="P:protein import into mitochondrial matrix"/>
    <property type="evidence" value="ECO:0007669"/>
    <property type="project" value="TreeGrafter"/>
</dbReference>
<keyword evidence="4" id="KW-1133">Transmembrane helix</keyword>
<keyword evidence="2" id="KW-0812">Transmembrane</keyword>
<evidence type="ECO:0000256" key="4">
    <source>
        <dbReference type="ARBA" id="ARBA00022989"/>
    </source>
</evidence>
<dbReference type="CDD" id="cd06257">
    <property type="entry name" value="DnaJ"/>
    <property type="match status" value="1"/>
</dbReference>